<proteinExistence type="inferred from homology"/>
<dbReference type="PANTHER" id="PTHR12832">
    <property type="entry name" value="TESTIS-SPECIFIC PROTEIN PBS13 T-COMPLEX 11"/>
    <property type="match status" value="1"/>
</dbReference>
<dbReference type="EMBL" id="BGZK01000419">
    <property type="protein sequence ID" value="GBP42500.1"/>
    <property type="molecule type" value="Genomic_DNA"/>
</dbReference>
<organism evidence="3 4">
    <name type="scientific">Eumeta variegata</name>
    <name type="common">Bagworm moth</name>
    <name type="synonym">Eumeta japonica</name>
    <dbReference type="NCBI Taxonomy" id="151549"/>
    <lineage>
        <taxon>Eukaryota</taxon>
        <taxon>Metazoa</taxon>
        <taxon>Ecdysozoa</taxon>
        <taxon>Arthropoda</taxon>
        <taxon>Hexapoda</taxon>
        <taxon>Insecta</taxon>
        <taxon>Pterygota</taxon>
        <taxon>Neoptera</taxon>
        <taxon>Endopterygota</taxon>
        <taxon>Lepidoptera</taxon>
        <taxon>Glossata</taxon>
        <taxon>Ditrysia</taxon>
        <taxon>Tineoidea</taxon>
        <taxon>Psychidae</taxon>
        <taxon>Oiketicinae</taxon>
        <taxon>Eumeta</taxon>
    </lineage>
</organism>
<comment type="caution">
    <text evidence="3">The sequence shown here is derived from an EMBL/GenBank/DDBJ whole genome shotgun (WGS) entry which is preliminary data.</text>
</comment>
<feature type="region of interest" description="Disordered" evidence="2">
    <location>
        <begin position="1"/>
        <end position="38"/>
    </location>
</feature>
<dbReference type="OrthoDB" id="276323at2759"/>
<gene>
    <name evidence="3" type="primary">TCP11L1</name>
    <name evidence="3" type="ORF">EVAR_29304_1</name>
</gene>
<dbReference type="PANTHER" id="PTHR12832:SF11">
    <property type="entry name" value="LD23868P"/>
    <property type="match status" value="1"/>
</dbReference>
<protein>
    <submittedName>
        <fullName evidence="3">T-complex protein 11-like protein 1</fullName>
    </submittedName>
</protein>
<keyword evidence="4" id="KW-1185">Reference proteome</keyword>
<reference evidence="3 4" key="1">
    <citation type="journal article" date="2019" name="Commun. Biol.">
        <title>The bagworm genome reveals a unique fibroin gene that provides high tensile strength.</title>
        <authorList>
            <person name="Kono N."/>
            <person name="Nakamura H."/>
            <person name="Ohtoshi R."/>
            <person name="Tomita M."/>
            <person name="Numata K."/>
            <person name="Arakawa K."/>
        </authorList>
    </citation>
    <scope>NUCLEOTIDE SEQUENCE [LARGE SCALE GENOMIC DNA]</scope>
</reference>
<dbReference type="GO" id="GO:0007165">
    <property type="term" value="P:signal transduction"/>
    <property type="evidence" value="ECO:0007669"/>
    <property type="project" value="TreeGrafter"/>
</dbReference>
<evidence type="ECO:0000313" key="4">
    <source>
        <dbReference type="Proteomes" id="UP000299102"/>
    </source>
</evidence>
<dbReference type="InterPro" id="IPR008862">
    <property type="entry name" value="Tcp11"/>
</dbReference>
<sequence length="493" mass="55027">MSDPKEGPSGIDPKNKEGTKNGARSSSQLIPTSTSGPHYINEHLQFRVRGSTITGASPPKFVSLEEIMQAAHGFQNMALAHEIAVGHDFKLEPFEPPDNSYQKLVKETMHKAYFDILREQLNSDPPEYKQAFILMEDIKQGLFSILLPRHTRIKQMIEEVLDGEFIKQQAENNSLDFHKYAVFVIDLMAKLAAPARDEMIQNITKLTDTVDIFRAILEALEVLKLDLANTLIAMIRPHVQAESVQYEREKFDEMLKIQEDGLEHTRAWIKNHIDKTGLTLPVTDNNIIRNVTAQTLAKAFLDLLEWDDAKPYPETVSLDAVRFAELASQLYRVVCIAAIMLVSPACGAPDAAEHKKQLKENIIIILGNTSTDVELAAALPSVAEEVIASTDKLLQRLEQSPLASDVKELVRTQLAALADSQHRVRQIVHERVVQFLQAVLVCGGGSRPVPAGLSALATELTTLAGALLRYVMHNKAVFMHHYQRIVEEELAQT</sequence>
<dbReference type="AlphaFoldDB" id="A0A4C1VVB9"/>
<accession>A0A4C1VVB9</accession>
<evidence type="ECO:0000256" key="1">
    <source>
        <dbReference type="ARBA" id="ARBA00010954"/>
    </source>
</evidence>
<evidence type="ECO:0000313" key="3">
    <source>
        <dbReference type="EMBL" id="GBP42500.1"/>
    </source>
</evidence>
<dbReference type="Pfam" id="PF05794">
    <property type="entry name" value="Tcp11"/>
    <property type="match status" value="1"/>
</dbReference>
<comment type="similarity">
    <text evidence="1">Belongs to the TCP11 family.</text>
</comment>
<feature type="compositionally biased region" description="Polar residues" evidence="2">
    <location>
        <begin position="22"/>
        <end position="36"/>
    </location>
</feature>
<name>A0A4C1VVB9_EUMVA</name>
<dbReference type="Proteomes" id="UP000299102">
    <property type="component" value="Unassembled WGS sequence"/>
</dbReference>
<dbReference type="STRING" id="151549.A0A4C1VVB9"/>
<evidence type="ECO:0000256" key="2">
    <source>
        <dbReference type="SAM" id="MobiDB-lite"/>
    </source>
</evidence>